<dbReference type="Pfam" id="PF07110">
    <property type="entry name" value="EthD"/>
    <property type="match status" value="1"/>
</dbReference>
<name>A0A8J2NIR9_FUSEQ</name>
<organism evidence="3 4">
    <name type="scientific">Fusarium equiseti</name>
    <name type="common">Fusarium scirpi</name>
    <dbReference type="NCBI Taxonomy" id="61235"/>
    <lineage>
        <taxon>Eukaryota</taxon>
        <taxon>Fungi</taxon>
        <taxon>Dikarya</taxon>
        <taxon>Ascomycota</taxon>
        <taxon>Pezizomycotina</taxon>
        <taxon>Sordariomycetes</taxon>
        <taxon>Hypocreomycetidae</taxon>
        <taxon>Hypocreales</taxon>
        <taxon>Nectriaceae</taxon>
        <taxon>Fusarium</taxon>
        <taxon>Fusarium incarnatum-equiseti species complex</taxon>
    </lineage>
</organism>
<dbReference type="Proteomes" id="UP000693738">
    <property type="component" value="Unassembled WGS sequence"/>
</dbReference>
<evidence type="ECO:0000256" key="1">
    <source>
        <dbReference type="ARBA" id="ARBA00005986"/>
    </source>
</evidence>
<accession>A0A8J2NIR9</accession>
<comment type="similarity">
    <text evidence="1">Belongs to the tpcK family.</text>
</comment>
<comment type="caution">
    <text evidence="3">The sequence shown here is derived from an EMBL/GenBank/DDBJ whole genome shotgun (WGS) entry which is preliminary data.</text>
</comment>
<gene>
    <name evidence="3" type="ORF">FEQUK3_LOCUS10047</name>
</gene>
<evidence type="ECO:0000313" key="4">
    <source>
        <dbReference type="Proteomes" id="UP000693738"/>
    </source>
</evidence>
<feature type="domain" description="EthD" evidence="2">
    <location>
        <begin position="80"/>
        <end position="177"/>
    </location>
</feature>
<evidence type="ECO:0000313" key="3">
    <source>
        <dbReference type="EMBL" id="CAG7564382.1"/>
    </source>
</evidence>
<reference evidence="3" key="1">
    <citation type="submission" date="2021-05" db="EMBL/GenBank/DDBJ databases">
        <authorList>
            <person name="Khan N."/>
        </authorList>
    </citation>
    <scope>NUCLEOTIDE SEQUENCE</scope>
</reference>
<evidence type="ECO:0000259" key="2">
    <source>
        <dbReference type="Pfam" id="PF07110"/>
    </source>
</evidence>
<dbReference type="EMBL" id="CAJSTJ010000165">
    <property type="protein sequence ID" value="CAG7564382.1"/>
    <property type="molecule type" value="Genomic_DNA"/>
</dbReference>
<dbReference type="InterPro" id="IPR009799">
    <property type="entry name" value="EthD_dom"/>
</dbReference>
<protein>
    <recommendedName>
        <fullName evidence="2">EthD domain-containing protein</fullName>
    </recommendedName>
</protein>
<proteinExistence type="inferred from homology"/>
<dbReference type="GO" id="GO:0016491">
    <property type="term" value="F:oxidoreductase activity"/>
    <property type="evidence" value="ECO:0007669"/>
    <property type="project" value="InterPro"/>
</dbReference>
<dbReference type="AlphaFoldDB" id="A0A8J2NIR9"/>
<sequence>MACKVFSGSLPSLPFVQIPDTIPGKFEATNLPIFIVQTTSFTNNMVQITSLFLTVGLVGTALASSSKTGLLQMLTYIKRNPNMTRDEFYEYWDTQHAPRVAPLATAFGITRYQQVRVAGKIVPTDAGAEAPVSNQLVDFDGVALFLYESADDLLAMLAHPYYIEVVEPDEHVFIDKSAHGNGQVATYIGEHFDVVDNEKSVWVGDKKTKKKFEKLFKSYQ</sequence>